<proteinExistence type="predicted"/>
<evidence type="ECO:0000313" key="2">
    <source>
        <dbReference type="Proteomes" id="UP000321331"/>
    </source>
</evidence>
<sequence length="104" mass="10951">MTGLATYTDAIVTLRPSQLQKLESLGLYYNSPEPAIICIECGFAINPTRAPTSLLSVPLSVKVETPVVCGSTSYGIGGGGSDMASTMADYLFECDKPPTRSQQG</sequence>
<dbReference type="AlphaFoldDB" id="A0A5C6SH17"/>
<organism evidence="1 2">
    <name type="scientific">Fusarium oxysporum f. sp. cubense</name>
    <dbReference type="NCBI Taxonomy" id="61366"/>
    <lineage>
        <taxon>Eukaryota</taxon>
        <taxon>Fungi</taxon>
        <taxon>Dikarya</taxon>
        <taxon>Ascomycota</taxon>
        <taxon>Pezizomycotina</taxon>
        <taxon>Sordariomycetes</taxon>
        <taxon>Hypocreomycetidae</taxon>
        <taxon>Hypocreales</taxon>
        <taxon>Nectriaceae</taxon>
        <taxon>Fusarium</taxon>
        <taxon>Fusarium oxysporum species complex</taxon>
    </lineage>
</organism>
<name>A0A5C6SH17_FUSOC</name>
<accession>A0A5C6SH17</accession>
<protein>
    <submittedName>
        <fullName evidence="1">Uncharacterized protein</fullName>
    </submittedName>
</protein>
<reference evidence="1 2" key="1">
    <citation type="submission" date="2019-07" db="EMBL/GenBank/DDBJ databases">
        <title>The First High-Quality Draft Genome Sequence of the Causal Agent of the Current Panama Disease Epidemic.</title>
        <authorList>
            <person name="Warmington R.J."/>
            <person name="Kay W."/>
            <person name="Jeffries A."/>
            <person name="Bebber D."/>
            <person name="Moore K."/>
            <person name="Studholme D.J."/>
        </authorList>
    </citation>
    <scope>NUCLEOTIDE SEQUENCE [LARGE SCALE GENOMIC DNA]</scope>
    <source>
        <strain evidence="1 2">TR4</strain>
    </source>
</reference>
<gene>
    <name evidence="1" type="ORF">FocTR4_00017034</name>
</gene>
<dbReference type="Proteomes" id="UP000321331">
    <property type="component" value="Unassembled WGS sequence"/>
</dbReference>
<comment type="caution">
    <text evidence="1">The sequence shown here is derived from an EMBL/GenBank/DDBJ whole genome shotgun (WGS) entry which is preliminary data.</text>
</comment>
<dbReference type="EMBL" id="VMNF01000013">
    <property type="protein sequence ID" value="TXB97921.1"/>
    <property type="molecule type" value="Genomic_DNA"/>
</dbReference>
<evidence type="ECO:0000313" key="1">
    <source>
        <dbReference type="EMBL" id="TXB97921.1"/>
    </source>
</evidence>